<evidence type="ECO:0000256" key="12">
    <source>
        <dbReference type="ARBA" id="ARBA00022842"/>
    </source>
</evidence>
<comment type="catalytic activity">
    <reaction evidence="14">
        <text>IMP + diphosphate = hypoxanthine + 5-phospho-alpha-D-ribose 1-diphosphate</text>
        <dbReference type="Rhea" id="RHEA:17973"/>
        <dbReference type="ChEBI" id="CHEBI:17368"/>
        <dbReference type="ChEBI" id="CHEBI:33019"/>
        <dbReference type="ChEBI" id="CHEBI:58017"/>
        <dbReference type="ChEBI" id="CHEBI:58053"/>
        <dbReference type="EC" id="2.4.2.8"/>
    </reaction>
    <physiologicalReaction direction="right-to-left" evidence="14">
        <dbReference type="Rhea" id="RHEA:17975"/>
    </physiologicalReaction>
</comment>
<dbReference type="GO" id="GO:0052657">
    <property type="term" value="F:guanine phosphoribosyltransferase activity"/>
    <property type="evidence" value="ECO:0007669"/>
    <property type="project" value="RHEA"/>
</dbReference>
<dbReference type="AlphaFoldDB" id="A0A4R9GSM2"/>
<dbReference type="EMBL" id="RQEV01000003">
    <property type="protein sequence ID" value="TGK21194.1"/>
    <property type="molecule type" value="Genomic_DNA"/>
</dbReference>
<evidence type="ECO:0000256" key="10">
    <source>
        <dbReference type="ARBA" id="ARBA00022726"/>
    </source>
</evidence>
<evidence type="ECO:0000256" key="9">
    <source>
        <dbReference type="ARBA" id="ARBA00022723"/>
    </source>
</evidence>
<evidence type="ECO:0000256" key="6">
    <source>
        <dbReference type="ARBA" id="ARBA00022490"/>
    </source>
</evidence>
<accession>A0A4R9GSM2</accession>
<evidence type="ECO:0000256" key="4">
    <source>
        <dbReference type="ARBA" id="ARBA00008391"/>
    </source>
</evidence>
<evidence type="ECO:0000256" key="3">
    <source>
        <dbReference type="ARBA" id="ARBA00004669"/>
    </source>
</evidence>
<dbReference type="InterPro" id="IPR000836">
    <property type="entry name" value="PRTase_dom"/>
</dbReference>
<sequence length="180" mass="20548">MKNDFILPQNPFLKPLISRQEIESRVAQIGERIATDYLGKEPVLVCVLRGGVYFFSDLTRAIPFPVEVDFLQAKSYSGKGSSGRVELLKDLDSDITDRHVLLLEDIVDTGLTLKFLIRHILSRNPMTLEVVSLLCKEGMENVEYPVKYIGWRIGNEFVVGYGLDFDGRFRNLPDIYVFED</sequence>
<gene>
    <name evidence="17" type="primary">hpt</name>
    <name evidence="17" type="ORF">EHO61_04935</name>
</gene>
<dbReference type="NCBIfam" id="TIGR01203">
    <property type="entry name" value="HGPRTase"/>
    <property type="match status" value="1"/>
</dbReference>
<evidence type="ECO:0000256" key="7">
    <source>
        <dbReference type="ARBA" id="ARBA00022676"/>
    </source>
</evidence>
<dbReference type="InterPro" id="IPR050408">
    <property type="entry name" value="HGPRT"/>
</dbReference>
<dbReference type="GO" id="GO:0032264">
    <property type="term" value="P:IMP salvage"/>
    <property type="evidence" value="ECO:0007669"/>
    <property type="project" value="UniProtKB-UniPathway"/>
</dbReference>
<dbReference type="RefSeq" id="WP_135812482.1">
    <property type="nucleotide sequence ID" value="NZ_RQEV01000003.1"/>
</dbReference>
<evidence type="ECO:0000256" key="8">
    <source>
        <dbReference type="ARBA" id="ARBA00022679"/>
    </source>
</evidence>
<dbReference type="PANTHER" id="PTHR43340">
    <property type="entry name" value="HYPOXANTHINE-GUANINE PHOSPHORIBOSYLTRANSFERASE"/>
    <property type="match status" value="1"/>
</dbReference>
<dbReference type="GO" id="GO:0000287">
    <property type="term" value="F:magnesium ion binding"/>
    <property type="evidence" value="ECO:0007669"/>
    <property type="project" value="TreeGrafter"/>
</dbReference>
<dbReference type="GO" id="GO:0046100">
    <property type="term" value="P:hypoxanthine metabolic process"/>
    <property type="evidence" value="ECO:0007669"/>
    <property type="project" value="TreeGrafter"/>
</dbReference>
<reference evidence="17" key="1">
    <citation type="journal article" date="2019" name="PLoS Negl. Trop. Dis.">
        <title>Revisiting the worldwide diversity of Leptospira species in the environment.</title>
        <authorList>
            <person name="Vincent A.T."/>
            <person name="Schiettekatte O."/>
            <person name="Bourhy P."/>
            <person name="Veyrier F.J."/>
            <person name="Picardeau M."/>
        </authorList>
    </citation>
    <scope>NUCLEOTIDE SEQUENCE [LARGE SCALE GENOMIC DNA]</scope>
    <source>
        <strain evidence="17">SCS5</strain>
    </source>
</reference>
<evidence type="ECO:0000313" key="18">
    <source>
        <dbReference type="Proteomes" id="UP000297855"/>
    </source>
</evidence>
<keyword evidence="10 15" id="KW-0660">Purine salvage</keyword>
<feature type="domain" description="Phosphoribosyltransferase" evidence="16">
    <location>
        <begin position="21"/>
        <end position="165"/>
    </location>
</feature>
<dbReference type="GO" id="GO:0006178">
    <property type="term" value="P:guanine salvage"/>
    <property type="evidence" value="ECO:0007669"/>
    <property type="project" value="TreeGrafter"/>
</dbReference>
<keyword evidence="18" id="KW-1185">Reference proteome</keyword>
<evidence type="ECO:0000256" key="1">
    <source>
        <dbReference type="ARBA" id="ARBA00001946"/>
    </source>
</evidence>
<dbReference type="Gene3D" id="3.40.50.2020">
    <property type="match status" value="1"/>
</dbReference>
<evidence type="ECO:0000256" key="13">
    <source>
        <dbReference type="ARBA" id="ARBA00048811"/>
    </source>
</evidence>
<evidence type="ECO:0000256" key="14">
    <source>
        <dbReference type="ARBA" id="ARBA00049402"/>
    </source>
</evidence>
<dbReference type="EC" id="2.4.2.8" evidence="5 15"/>
<dbReference type="UniPathway" id="UPA00591">
    <property type="reaction ID" value="UER00648"/>
</dbReference>
<keyword evidence="11 15" id="KW-0547">Nucleotide-binding</keyword>
<dbReference type="GO" id="GO:0004422">
    <property type="term" value="F:hypoxanthine phosphoribosyltransferase activity"/>
    <property type="evidence" value="ECO:0007669"/>
    <property type="project" value="InterPro"/>
</dbReference>
<evidence type="ECO:0000259" key="16">
    <source>
        <dbReference type="Pfam" id="PF00156"/>
    </source>
</evidence>
<comment type="cofactor">
    <cofactor evidence="1 15">
        <name>Mg(2+)</name>
        <dbReference type="ChEBI" id="CHEBI:18420"/>
    </cofactor>
</comment>
<evidence type="ECO:0000256" key="2">
    <source>
        <dbReference type="ARBA" id="ARBA00004496"/>
    </source>
</evidence>
<evidence type="ECO:0000256" key="15">
    <source>
        <dbReference type="RuleBase" id="RU364099"/>
    </source>
</evidence>
<dbReference type="GO" id="GO:0000166">
    <property type="term" value="F:nucleotide binding"/>
    <property type="evidence" value="ECO:0007669"/>
    <property type="project" value="UniProtKB-KW"/>
</dbReference>
<proteinExistence type="inferred from homology"/>
<comment type="catalytic activity">
    <reaction evidence="13">
        <text>GMP + diphosphate = guanine + 5-phospho-alpha-D-ribose 1-diphosphate</text>
        <dbReference type="Rhea" id="RHEA:25424"/>
        <dbReference type="ChEBI" id="CHEBI:16235"/>
        <dbReference type="ChEBI" id="CHEBI:33019"/>
        <dbReference type="ChEBI" id="CHEBI:58017"/>
        <dbReference type="ChEBI" id="CHEBI:58115"/>
        <dbReference type="EC" id="2.4.2.8"/>
    </reaction>
    <physiologicalReaction direction="right-to-left" evidence="13">
        <dbReference type="Rhea" id="RHEA:25426"/>
    </physiologicalReaction>
</comment>
<evidence type="ECO:0000256" key="11">
    <source>
        <dbReference type="ARBA" id="ARBA00022741"/>
    </source>
</evidence>
<keyword evidence="9 15" id="KW-0479">Metal-binding</keyword>
<dbReference type="Pfam" id="PF00156">
    <property type="entry name" value="Pribosyltran"/>
    <property type="match status" value="1"/>
</dbReference>
<comment type="caution">
    <text evidence="17">The sequence shown here is derived from an EMBL/GenBank/DDBJ whole genome shotgun (WGS) entry which is preliminary data.</text>
</comment>
<keyword evidence="8 15" id="KW-0808">Transferase</keyword>
<comment type="similarity">
    <text evidence="4 15">Belongs to the purine/pyrimidine phosphoribosyltransferase family.</text>
</comment>
<keyword evidence="7 15" id="KW-0328">Glycosyltransferase</keyword>
<protein>
    <recommendedName>
        <fullName evidence="5 15">Hypoxanthine phosphoribosyltransferase</fullName>
        <ecNumber evidence="5 15">2.4.2.8</ecNumber>
    </recommendedName>
</protein>
<dbReference type="SUPFAM" id="SSF53271">
    <property type="entry name" value="PRTase-like"/>
    <property type="match status" value="1"/>
</dbReference>
<dbReference type="OrthoDB" id="9802824at2"/>
<dbReference type="InterPro" id="IPR029057">
    <property type="entry name" value="PRTase-like"/>
</dbReference>
<dbReference type="Proteomes" id="UP000297855">
    <property type="component" value="Unassembled WGS sequence"/>
</dbReference>
<dbReference type="PANTHER" id="PTHR43340:SF1">
    <property type="entry name" value="HYPOXANTHINE PHOSPHORIBOSYLTRANSFERASE"/>
    <property type="match status" value="1"/>
</dbReference>
<dbReference type="CDD" id="cd06223">
    <property type="entry name" value="PRTases_typeI"/>
    <property type="match status" value="1"/>
</dbReference>
<dbReference type="InterPro" id="IPR005904">
    <property type="entry name" value="Hxn_phspho_trans"/>
</dbReference>
<evidence type="ECO:0000313" key="17">
    <source>
        <dbReference type="EMBL" id="TGK21194.1"/>
    </source>
</evidence>
<dbReference type="GO" id="GO:0032263">
    <property type="term" value="P:GMP salvage"/>
    <property type="evidence" value="ECO:0007669"/>
    <property type="project" value="TreeGrafter"/>
</dbReference>
<organism evidence="17 18">
    <name type="scientific">Leptospira fluminis</name>
    <dbReference type="NCBI Taxonomy" id="2484979"/>
    <lineage>
        <taxon>Bacteria</taxon>
        <taxon>Pseudomonadati</taxon>
        <taxon>Spirochaetota</taxon>
        <taxon>Spirochaetia</taxon>
        <taxon>Leptospirales</taxon>
        <taxon>Leptospiraceae</taxon>
        <taxon>Leptospira</taxon>
    </lineage>
</organism>
<keyword evidence="12 15" id="KW-0460">Magnesium</keyword>
<name>A0A4R9GSM2_9LEPT</name>
<comment type="subcellular location">
    <subcellularLocation>
        <location evidence="2 15">Cytoplasm</location>
    </subcellularLocation>
</comment>
<dbReference type="GO" id="GO:0005829">
    <property type="term" value="C:cytosol"/>
    <property type="evidence" value="ECO:0007669"/>
    <property type="project" value="TreeGrafter"/>
</dbReference>
<keyword evidence="6 15" id="KW-0963">Cytoplasm</keyword>
<evidence type="ECO:0000256" key="5">
    <source>
        <dbReference type="ARBA" id="ARBA00011895"/>
    </source>
</evidence>
<dbReference type="GO" id="GO:0006166">
    <property type="term" value="P:purine ribonucleoside salvage"/>
    <property type="evidence" value="ECO:0007669"/>
    <property type="project" value="UniProtKB-KW"/>
</dbReference>
<comment type="pathway">
    <text evidence="3 15">Purine metabolism; IMP biosynthesis via salvage pathway; IMP from hypoxanthine: step 1/1.</text>
</comment>